<comment type="caution">
    <text evidence="1">The sequence shown here is derived from an EMBL/GenBank/DDBJ whole genome shotgun (WGS) entry which is preliminary data.</text>
</comment>
<dbReference type="EMBL" id="SSTD01007659">
    <property type="protein sequence ID" value="TYK18627.1"/>
    <property type="molecule type" value="Genomic_DNA"/>
</dbReference>
<protein>
    <submittedName>
        <fullName evidence="1">NBS-LRR type resistance protein</fullName>
    </submittedName>
</protein>
<proteinExistence type="predicted"/>
<gene>
    <name evidence="1" type="ORF">E5676_scaffold119G001650</name>
</gene>
<reference evidence="1 2" key="1">
    <citation type="submission" date="2019-08" db="EMBL/GenBank/DDBJ databases">
        <title>Draft genome sequences of two oriental melons (Cucumis melo L. var makuwa).</title>
        <authorList>
            <person name="Kwon S.-Y."/>
        </authorList>
    </citation>
    <scope>NUCLEOTIDE SEQUENCE [LARGE SCALE GENOMIC DNA]</scope>
    <source>
        <strain evidence="2">cv. Chang Bougi</strain>
        <tissue evidence="1">Leaf</tissue>
    </source>
</reference>
<dbReference type="Proteomes" id="UP000321947">
    <property type="component" value="Unassembled WGS sequence"/>
</dbReference>
<name>A0A5D3D4Z9_CUCMM</name>
<organism evidence="1 2">
    <name type="scientific">Cucumis melo var. makuwa</name>
    <name type="common">Oriental melon</name>
    <dbReference type="NCBI Taxonomy" id="1194695"/>
    <lineage>
        <taxon>Eukaryota</taxon>
        <taxon>Viridiplantae</taxon>
        <taxon>Streptophyta</taxon>
        <taxon>Embryophyta</taxon>
        <taxon>Tracheophyta</taxon>
        <taxon>Spermatophyta</taxon>
        <taxon>Magnoliopsida</taxon>
        <taxon>eudicotyledons</taxon>
        <taxon>Gunneridae</taxon>
        <taxon>Pentapetalae</taxon>
        <taxon>rosids</taxon>
        <taxon>fabids</taxon>
        <taxon>Cucurbitales</taxon>
        <taxon>Cucurbitaceae</taxon>
        <taxon>Benincaseae</taxon>
        <taxon>Cucumis</taxon>
    </lineage>
</organism>
<evidence type="ECO:0000313" key="2">
    <source>
        <dbReference type="Proteomes" id="UP000321947"/>
    </source>
</evidence>
<accession>A0A5D3D4Z9</accession>
<dbReference type="AlphaFoldDB" id="A0A5D3D4Z9"/>
<sequence length="84" mass="9665">MRIPSPPQMMVLSHSLGTRYARSFWVDDQTTQKVLVGDPSPILAKVVLAVLQPQFLQVREFEGTKVKIEKQQIELEEAKRMIEE</sequence>
<evidence type="ECO:0000313" key="1">
    <source>
        <dbReference type="EMBL" id="TYK18627.1"/>
    </source>
</evidence>